<reference evidence="4" key="1">
    <citation type="submission" date="2021-01" db="EMBL/GenBank/DDBJ databases">
        <title>Genome public.</title>
        <authorList>
            <person name="Liu C."/>
            <person name="Sun Q."/>
        </authorList>
    </citation>
    <scope>NUCLEOTIDE SEQUENCE [LARGE SCALE GENOMIC DNA]</scope>
    <source>
        <strain evidence="4">CGMCC 1.18722</strain>
    </source>
</reference>
<keyword evidence="4" id="KW-1185">Reference proteome</keyword>
<feature type="domain" description="GFO/IDH/MocA-like oxidoreductase" evidence="2">
    <location>
        <begin position="130"/>
        <end position="264"/>
    </location>
</feature>
<dbReference type="InterPro" id="IPR036291">
    <property type="entry name" value="NAD(P)-bd_dom_sf"/>
</dbReference>
<dbReference type="InterPro" id="IPR055170">
    <property type="entry name" value="GFO_IDH_MocA-like_dom"/>
</dbReference>
<organism evidence="3 4">
    <name type="scientific">Zobellella iuensis</name>
    <dbReference type="NCBI Taxonomy" id="2803811"/>
    <lineage>
        <taxon>Bacteria</taxon>
        <taxon>Pseudomonadati</taxon>
        <taxon>Pseudomonadota</taxon>
        <taxon>Gammaproteobacteria</taxon>
        <taxon>Aeromonadales</taxon>
        <taxon>Aeromonadaceae</taxon>
        <taxon>Zobellella</taxon>
    </lineage>
</organism>
<dbReference type="Gene3D" id="3.40.50.720">
    <property type="entry name" value="NAD(P)-binding Rossmann-like Domain"/>
    <property type="match status" value="1"/>
</dbReference>
<dbReference type="Gene3D" id="3.30.360.10">
    <property type="entry name" value="Dihydrodipicolinate Reductase, domain 2"/>
    <property type="match status" value="1"/>
</dbReference>
<evidence type="ECO:0000313" key="3">
    <source>
        <dbReference type="EMBL" id="MBL1375886.1"/>
    </source>
</evidence>
<gene>
    <name evidence="3" type="ORF">JKV55_00880</name>
</gene>
<evidence type="ECO:0000313" key="4">
    <source>
        <dbReference type="Proteomes" id="UP000638570"/>
    </source>
</evidence>
<dbReference type="RefSeq" id="WP_202081861.1">
    <property type="nucleotide sequence ID" value="NZ_JAERTZ010000002.1"/>
</dbReference>
<dbReference type="EMBL" id="JAERTZ010000002">
    <property type="protein sequence ID" value="MBL1375886.1"/>
    <property type="molecule type" value="Genomic_DNA"/>
</dbReference>
<dbReference type="InterPro" id="IPR000683">
    <property type="entry name" value="Gfo/Idh/MocA-like_OxRdtase_N"/>
</dbReference>
<dbReference type="Pfam" id="PF22725">
    <property type="entry name" value="GFO_IDH_MocA_C3"/>
    <property type="match status" value="1"/>
</dbReference>
<feature type="domain" description="Gfo/Idh/MocA-like oxidoreductase N-terminal" evidence="1">
    <location>
        <begin position="4"/>
        <end position="121"/>
    </location>
</feature>
<dbReference type="SUPFAM" id="SSF51735">
    <property type="entry name" value="NAD(P)-binding Rossmann-fold domains"/>
    <property type="match status" value="1"/>
</dbReference>
<proteinExistence type="predicted"/>
<evidence type="ECO:0000259" key="2">
    <source>
        <dbReference type="Pfam" id="PF22725"/>
    </source>
</evidence>
<dbReference type="InterPro" id="IPR051450">
    <property type="entry name" value="Gfo/Idh/MocA_Oxidoreductases"/>
</dbReference>
<dbReference type="PANTHER" id="PTHR43377:SF8">
    <property type="entry name" value="BLR3664 PROTEIN"/>
    <property type="match status" value="1"/>
</dbReference>
<dbReference type="SUPFAM" id="SSF55347">
    <property type="entry name" value="Glyceraldehyde-3-phosphate dehydrogenase-like, C-terminal domain"/>
    <property type="match status" value="1"/>
</dbReference>
<evidence type="ECO:0000259" key="1">
    <source>
        <dbReference type="Pfam" id="PF01408"/>
    </source>
</evidence>
<name>A0ABS1QN29_9GAMM</name>
<comment type="caution">
    <text evidence="3">The sequence shown here is derived from an EMBL/GenBank/DDBJ whole genome shotgun (WGS) entry which is preliminary data.</text>
</comment>
<dbReference type="Pfam" id="PF01408">
    <property type="entry name" value="GFO_IDH_MocA"/>
    <property type="match status" value="1"/>
</dbReference>
<dbReference type="Proteomes" id="UP000638570">
    <property type="component" value="Unassembled WGS sequence"/>
</dbReference>
<dbReference type="PANTHER" id="PTHR43377">
    <property type="entry name" value="BILIVERDIN REDUCTASE A"/>
    <property type="match status" value="1"/>
</dbReference>
<sequence>MSTLRIGVIGGGVMGIQHLEFIAGEPALTLAGLADPSPAAGRVAERFNTQYYAEPQALLARGRPDAVVVATPNQLHFDHAMLAVAAGIPVLVEKPVTTDLASALRLAEAAERGGVPVLVGHHRRHNPRIAAVRDCLRRGELGELVAVNGLCLLHKPDSYYEVPWRREAGAGPVLVNLVHEIDLLRHLCGDIVEVQGLGSRERRGFANEDTAAIGLRFANGALGSFVVSDTAACPWSWELSSGESRQFPQHNASSCFISGTRGALSIPDLTLWQYRNPELEPGWASPMDGRRLAFSVDGAYRRQLAHFCALIRGEETEPLVSVRDAAGTLAVCNAIRQALASGRPERVELT</sequence>
<protein>
    <submittedName>
        <fullName evidence="3">Gfo/Idh/MocA family oxidoreductase</fullName>
    </submittedName>
</protein>
<accession>A0ABS1QN29</accession>